<dbReference type="EMBL" id="CP114767">
    <property type="protein sequence ID" value="WBA41929.1"/>
    <property type="molecule type" value="Genomic_DNA"/>
</dbReference>
<evidence type="ECO:0008006" key="4">
    <source>
        <dbReference type="Google" id="ProtNLM"/>
    </source>
</evidence>
<evidence type="ECO:0000313" key="2">
    <source>
        <dbReference type="EMBL" id="WBA41929.1"/>
    </source>
</evidence>
<feature type="chain" id="PRO_5045386912" description="DUF3823 domain-containing protein" evidence="1">
    <location>
        <begin position="20"/>
        <end position="194"/>
    </location>
</feature>
<dbReference type="RefSeq" id="WP_269559987.1">
    <property type="nucleotide sequence ID" value="NZ_CP114767.1"/>
</dbReference>
<accession>A0ABY7LNC8</accession>
<reference evidence="2 3" key="1">
    <citation type="submission" date="2022-12" db="EMBL/GenBank/DDBJ databases">
        <title>Hymenobacter canadensis sp. nov. isolated from lake water of the Cambridge Bay, Canada.</title>
        <authorList>
            <person name="Kim W.H."/>
            <person name="Lee Y.M."/>
        </authorList>
    </citation>
    <scope>NUCLEOTIDE SEQUENCE [LARGE SCALE GENOMIC DNA]</scope>
    <source>
        <strain evidence="2 3">PAMC 29467</strain>
    </source>
</reference>
<protein>
    <recommendedName>
        <fullName evidence="4">DUF3823 domain-containing protein</fullName>
    </recommendedName>
</protein>
<evidence type="ECO:0000313" key="3">
    <source>
        <dbReference type="Proteomes" id="UP001211005"/>
    </source>
</evidence>
<dbReference type="PROSITE" id="PS51257">
    <property type="entry name" value="PROKAR_LIPOPROTEIN"/>
    <property type="match status" value="1"/>
</dbReference>
<keyword evidence="1" id="KW-0732">Signal</keyword>
<sequence length="194" mass="20881">MRKHLSLLLLACSGLPAGALLLSCADEEACGYDNVPRYYSTQAVELAASSQRTGQVLAANEPVAAADLLLAVRLQKTYYGHQPSRRRHLLPAAYACPPMPAPGYLGTLQRLDSVVVRSRYAYDAQHPAGASLNDLLLETGTGQPLSARASRSTEPQLQLRVPPAAAGAQQFVVRYRFADGTVYTAQTTVLQLSR</sequence>
<dbReference type="Proteomes" id="UP001211005">
    <property type="component" value="Chromosome"/>
</dbReference>
<gene>
    <name evidence="2" type="ORF">O3303_19230</name>
</gene>
<name>A0ABY7LNC8_9BACT</name>
<evidence type="ECO:0000256" key="1">
    <source>
        <dbReference type="SAM" id="SignalP"/>
    </source>
</evidence>
<proteinExistence type="predicted"/>
<organism evidence="2 3">
    <name type="scientific">Hymenobacter canadensis</name>
    <dbReference type="NCBI Taxonomy" id="2999067"/>
    <lineage>
        <taxon>Bacteria</taxon>
        <taxon>Pseudomonadati</taxon>
        <taxon>Bacteroidota</taxon>
        <taxon>Cytophagia</taxon>
        <taxon>Cytophagales</taxon>
        <taxon>Hymenobacteraceae</taxon>
        <taxon>Hymenobacter</taxon>
    </lineage>
</organism>
<keyword evidence="3" id="KW-1185">Reference proteome</keyword>
<feature type="signal peptide" evidence="1">
    <location>
        <begin position="1"/>
        <end position="19"/>
    </location>
</feature>